<keyword evidence="1" id="KW-0547">Nucleotide-binding</keyword>
<protein>
    <submittedName>
        <fullName evidence="4">Unannotated protein</fullName>
    </submittedName>
</protein>
<dbReference type="Gene3D" id="1.25.40.10">
    <property type="entry name" value="Tetratricopeptide repeat domain"/>
    <property type="match status" value="2"/>
</dbReference>
<accession>A0A6J6NQ45</accession>
<dbReference type="CDD" id="cd07302">
    <property type="entry name" value="CHD"/>
    <property type="match status" value="2"/>
</dbReference>
<gene>
    <name evidence="4" type="ORF">UFOPK2579_00275</name>
</gene>
<dbReference type="PROSITE" id="PS50125">
    <property type="entry name" value="GUANYLATE_CYCLASE_2"/>
    <property type="match status" value="2"/>
</dbReference>
<dbReference type="SUPFAM" id="SSF48452">
    <property type="entry name" value="TPR-like"/>
    <property type="match status" value="2"/>
</dbReference>
<dbReference type="GO" id="GO:0004016">
    <property type="term" value="F:adenylate cyclase activity"/>
    <property type="evidence" value="ECO:0007669"/>
    <property type="project" value="TreeGrafter"/>
</dbReference>
<dbReference type="InterPro" id="IPR011990">
    <property type="entry name" value="TPR-like_helical_dom_sf"/>
</dbReference>
<dbReference type="SMART" id="SM00044">
    <property type="entry name" value="CYCc"/>
    <property type="match status" value="1"/>
</dbReference>
<dbReference type="Pfam" id="PF00211">
    <property type="entry name" value="Guanylate_cyc"/>
    <property type="match status" value="2"/>
</dbReference>
<dbReference type="GO" id="GO:0035556">
    <property type="term" value="P:intracellular signal transduction"/>
    <property type="evidence" value="ECO:0007669"/>
    <property type="project" value="InterPro"/>
</dbReference>
<reference evidence="4" key="1">
    <citation type="submission" date="2020-05" db="EMBL/GenBank/DDBJ databases">
        <authorList>
            <person name="Chiriac C."/>
            <person name="Salcher M."/>
            <person name="Ghai R."/>
            <person name="Kavagutti S V."/>
        </authorList>
    </citation>
    <scope>NUCLEOTIDE SEQUENCE</scope>
</reference>
<dbReference type="PANTHER" id="PTHR16305:SF28">
    <property type="entry name" value="GUANYLATE CYCLASE DOMAIN-CONTAINING PROTEIN"/>
    <property type="match status" value="1"/>
</dbReference>
<dbReference type="InterPro" id="IPR027417">
    <property type="entry name" value="P-loop_NTPase"/>
</dbReference>
<proteinExistence type="predicted"/>
<dbReference type="Gene3D" id="3.30.70.1230">
    <property type="entry name" value="Nucleotide cyclase"/>
    <property type="match status" value="2"/>
</dbReference>
<evidence type="ECO:0000256" key="2">
    <source>
        <dbReference type="ARBA" id="ARBA00022840"/>
    </source>
</evidence>
<organism evidence="4">
    <name type="scientific">freshwater metagenome</name>
    <dbReference type="NCBI Taxonomy" id="449393"/>
    <lineage>
        <taxon>unclassified sequences</taxon>
        <taxon>metagenomes</taxon>
        <taxon>ecological metagenomes</taxon>
    </lineage>
</organism>
<feature type="domain" description="Guanylate cyclase" evidence="3">
    <location>
        <begin position="43"/>
        <end position="176"/>
    </location>
</feature>
<dbReference type="SUPFAM" id="SSF55073">
    <property type="entry name" value="Nucleotide cyclase"/>
    <property type="match status" value="2"/>
</dbReference>
<dbReference type="GO" id="GO:0005737">
    <property type="term" value="C:cytoplasm"/>
    <property type="evidence" value="ECO:0007669"/>
    <property type="project" value="TreeGrafter"/>
</dbReference>
<name>A0A6J6NQ45_9ZZZZ</name>
<dbReference type="GO" id="GO:0005524">
    <property type="term" value="F:ATP binding"/>
    <property type="evidence" value="ECO:0007669"/>
    <property type="project" value="UniProtKB-KW"/>
</dbReference>
<dbReference type="EMBL" id="CAEZXR010000019">
    <property type="protein sequence ID" value="CAB4688871.1"/>
    <property type="molecule type" value="Genomic_DNA"/>
</dbReference>
<dbReference type="GO" id="GO:0009190">
    <property type="term" value="P:cyclic nucleotide biosynthetic process"/>
    <property type="evidence" value="ECO:0007669"/>
    <property type="project" value="InterPro"/>
</dbReference>
<sequence>MTPEQSHVDPAQGGSLLAPYVPRLVVDWLTHAPEQTFRTVDGTGVFADISGFTALTELLARRGQVGAEEMGDILNAVFGELLAAAYAYGAGLVKWGGDAVLLLFDGAGHALRAARAAQEMQRVMARVGRVGTASGRVRLRMSIGLHSGDLDFLLVGEVFRELIVTGPGATAVARMETAADAGEIVVSAASAEILAAAGGVLGEQKGPGILLERAPAVAPLAAAALTTPSTDLRVALPAHLVDHLLAGEVASEHRVIAVCFVEFSGVDALREGEGLGAAASAVADVISACQVAAQAHDVTFLSSDIYPDGGKVILVAGAPRTTGDDAARVLSAARDALDGDHRLSLRAGCNVGRVFAGDYGPPSRRVYSVTGDCVNLAARLMGAAGPGQLVASTAAVAASRTRFSTESLPPFAVKGKSEPVEACLVGAVETASDQPAGAQLPLVGRVPELAALVSAWTAAQAGHGSATELVGEAGVGKSRLLSELAAVSGGQPWWLNGDIYATRTPYEPFQRLFATRLGIDHRLPEAADDLQALVAGLRPDLVPWLPLIGVVTGIDLPETAEVGALDPTVRKARLEEVTSALLAEILLEPTLLVFNDVHFMDEASTDLLDRLVRDVATRPWLIVATRRPTSLWSLPRVEHGAAIALAPLAPDDADTLLSAAMGDAALPAHRRAALVERSGGNPLYLTELASGLGSGVDADAVPDTVEGVIAARIDQLTPPQRTLLRTAAVLGMTFEANLLDVLVLRSGLDPEDASMASLSEFLGPSRDGLRFHHHLVRDTAYAGLPFTHRRRLHAMAADLLAQRADARTDQSELLSMHSFHGGRYQDAYRYARRAAESSRKRYANAEAIESYRRALAAARKLPRARHQELDLSLVWEALADVYEELGDVDAMGTALQEARRLLRDDPIARARLALLTSIQRRMGGDYTGSLRWATLGRRALEGISTKEAQSLRAKLAERYAQNKMNQGRLQEAIAWADTALVEATQAGDRRLQAASIEIRAASQSMLGLAVDIASLLDAVHIYETEHNDLGLARTHNVIGVIAVGQGDWLRGLRHYEASAEAYERMGRHLDVALQLANTAEVLIFQGQLSRASEQLTEALRLLHGSRALGEQAFARGQLGRVAMARGDLPEAQRLFMTARTTQDEIGEHYEVVVLDALIAEARLLAGDAAAALAQIDDTLERNRKIGAPLDYLARLRGQALIATGERDAGLAAVRASLDAARAEGSPYDEWRALVTLDEAGALRDDDRSALEALRPVLVERLGIALALVWPAGR</sequence>
<dbReference type="InterPro" id="IPR041664">
    <property type="entry name" value="AAA_16"/>
</dbReference>
<dbReference type="InterPro" id="IPR029787">
    <property type="entry name" value="Nucleotide_cyclase"/>
</dbReference>
<evidence type="ECO:0000259" key="3">
    <source>
        <dbReference type="PROSITE" id="PS50125"/>
    </source>
</evidence>
<dbReference type="SUPFAM" id="SSF52540">
    <property type="entry name" value="P-loop containing nucleoside triphosphate hydrolases"/>
    <property type="match status" value="1"/>
</dbReference>
<dbReference type="PANTHER" id="PTHR16305">
    <property type="entry name" value="TESTICULAR SOLUBLE ADENYLYL CYCLASE"/>
    <property type="match status" value="1"/>
</dbReference>
<dbReference type="Pfam" id="PF13191">
    <property type="entry name" value="AAA_16"/>
    <property type="match status" value="1"/>
</dbReference>
<evidence type="ECO:0000313" key="4">
    <source>
        <dbReference type="EMBL" id="CAB4688871.1"/>
    </source>
</evidence>
<feature type="domain" description="Guanylate cyclase" evidence="3">
    <location>
        <begin position="257"/>
        <end position="381"/>
    </location>
</feature>
<dbReference type="InterPro" id="IPR001054">
    <property type="entry name" value="A/G_cyclase"/>
</dbReference>
<evidence type="ECO:0000256" key="1">
    <source>
        <dbReference type="ARBA" id="ARBA00022741"/>
    </source>
</evidence>
<dbReference type="AlphaFoldDB" id="A0A6J6NQ45"/>
<keyword evidence="2" id="KW-0067">ATP-binding</keyword>